<dbReference type="Proteomes" id="UP000662873">
    <property type="component" value="Chromosome"/>
</dbReference>
<dbReference type="EMBL" id="AP021858">
    <property type="protein sequence ID" value="BBO24595.1"/>
    <property type="molecule type" value="Genomic_DNA"/>
</dbReference>
<gene>
    <name evidence="1" type="ORF">NPRO_21900</name>
</gene>
<protein>
    <submittedName>
        <fullName evidence="1">Uncharacterized protein</fullName>
    </submittedName>
</protein>
<sequence>MKRINQLLGLIAVLALVWGCGGAGLSDLGSGAQGRAVISITWPDLGRIIPDGADRIDVTVTSVAVNTGNGLPVYDNTIQVNRPTPGTPATENVTFNNLPVGRYRATAEAFSTADAGANPVAVAGVVADFDITSGNTTNFEIELLSTIDSVEIVGGGVAVAAGDTRTLTFNARNSGGSLVMVRDTSVRWRSLSPNIQFVESGALVGSTTTGLTATALMLDPTAGGDIEVSLKPDRESTEHFETTTTLTVTSNSFGVLGAPSASLGTQTLSGSPVNRALDLITAAGGGFSGAVAMYPDSSSTVYVAAARADVNGAPPPDFLYTNRSLGLLATPDTTPDDLRTAFSLAFRGDGDAYVVDQDKDISGGGVVNAASLIKRFNEASGNFTSVATSAAFEGPIALIEVSGTEELYGVHQPTGEVRQFNTTNLNTSSTWDASTLLSGYTANTIWMAVANDRMAYFGGQATSGFTSSVVAGDLSGSSPLAAVSFLVQPTVSGEITGIAATDDFLFTLSFVNSVHTLTAFRRSTGVRVAELILPAQFVPYRIAANDSLSVQVFGADVSGGSYDFRVRSTTLN</sequence>
<reference evidence="1" key="1">
    <citation type="journal article" name="DNA Res.">
        <title>The physiological potential of anammox bacteria as revealed by their core genome structure.</title>
        <authorList>
            <person name="Okubo T."/>
            <person name="Toyoda A."/>
            <person name="Fukuhara K."/>
            <person name="Uchiyama I."/>
            <person name="Harigaya Y."/>
            <person name="Kuroiwa M."/>
            <person name="Suzuki T."/>
            <person name="Murakami Y."/>
            <person name="Suwa Y."/>
            <person name="Takami H."/>
        </authorList>
    </citation>
    <scope>NUCLEOTIDE SEQUENCE</scope>
    <source>
        <strain evidence="1">317325-2</strain>
    </source>
</reference>
<evidence type="ECO:0000313" key="1">
    <source>
        <dbReference type="EMBL" id="BBO24595.1"/>
    </source>
</evidence>
<accession>A0A809RJA9</accession>
<evidence type="ECO:0000313" key="2">
    <source>
        <dbReference type="Proteomes" id="UP000662873"/>
    </source>
</evidence>
<proteinExistence type="predicted"/>
<dbReference type="KEGG" id="npy:NPRO_21900"/>
<organism evidence="1 2">
    <name type="scientific">Candidatus Nitrosymbiomonas proteolyticus</name>
    <dbReference type="NCBI Taxonomy" id="2608984"/>
    <lineage>
        <taxon>Bacteria</taxon>
        <taxon>Bacillati</taxon>
        <taxon>Armatimonadota</taxon>
        <taxon>Armatimonadota incertae sedis</taxon>
        <taxon>Candidatus Nitrosymbiomonas</taxon>
    </lineage>
</organism>
<dbReference type="AlphaFoldDB" id="A0A809RJA9"/>
<name>A0A809RJA9_9BACT</name>